<feature type="domain" description="EF-hand" evidence="2">
    <location>
        <begin position="436"/>
        <end position="471"/>
    </location>
</feature>
<dbReference type="PROSITE" id="PS00018">
    <property type="entry name" value="EF_HAND_1"/>
    <property type="match status" value="1"/>
</dbReference>
<evidence type="ECO:0000259" key="2">
    <source>
        <dbReference type="PROSITE" id="PS50222"/>
    </source>
</evidence>
<dbReference type="PROSITE" id="PS50222">
    <property type="entry name" value="EF_HAND_2"/>
    <property type="match status" value="1"/>
</dbReference>
<evidence type="ECO:0000313" key="4">
    <source>
        <dbReference type="Proteomes" id="UP001215151"/>
    </source>
</evidence>
<sequence>MASSNEDIQISNKLDDAYQHMQSAQLYVSKAPNSMSVDLVNKADDFYNAMQAKATTAQNILAAVQPVYESDAMKTIRDGMNTLVEGLPGVLKALDEVANIHPFIKIAVGAFKVVVELDLKRRDNEKKITLLFVEMKDMMEVLIQLRLIKDEEEPGPDGTTIKARMQELVKRTADDIKTCANACDAYSKKKLLVKVLKSSSWDDKFKGFLTLFTDRRKAFTFALEMHVGKGVDDANRKLDSVNTKLNLVLEFFATLVPPDQQQLGELINSRGGPDAVMKENDVLTALAKYKPSSEVGSAKRADAHADLRSNKDPEGSLKELKEELFESADVAMQKNLETFERKFDVQRKKIIEEMQGIVRHEGDRVIDSVLSGPHDKIRDTDIHELWKDMRWRGHAKARHFVLALRDYYSSEFVSTSGVSGPVPRVIAEDQWALKYLDVEYISALIEAFDEDASGFITISEVNQFTTSRPQGWSVVHWLAYWAQGWQMSCTYYIVKITNCFAEIFALEPHVRAENHTFVAEYLMNVWRPVTTLSASMSTFAVEDELWSRFESYVLAEEKRLDDALKDVHYYIDAVETLYLITGPGRIEQFIFPLLYLLVRRHLDVMRLCYRRVVINRGELWYAAGGIYYIMDMVMARVGYLESLFKQRNLDPDKQFKTFAYGLYNYIRDQDQFWSLKSLMNGSFTTADFRPDEVEKDLPEPGDVLSYPTPMEGLFSRPEEILTESDLEVSGPLKVILGRWYGFFGEGDAWPGYPMVTFFFHASEDASVAKARSITAGGVSFAIVGQHALKDDGTVEYSFSQTFSGGYEPRHLKARLSDDGQSLFGLWGNKEDDLKDEFYLTRLPPELLTARPSPREFRENKIQALWRYAIDATREQIRRKSTSLSWIRIKEYLARRNKYLTLIAREEDQGLNPDEYKELAILDHGFTYDEACCCFVLLEMRNRAGDKVPNFGCNVCAQEIEGVRYTCLPCSLAQNTSVDFCDKPGCRDATLDIDGSTHLPSHHMIKVRTFLFYDRDTPKLFGNATRVIADLTEQAKKMGTRPKLPAADARNDQGQDGDTGLVDGASGALQAKDSVDAETPVTSPIDIKKDEPETRGRATAASANKVIGVRPTCVSCSAKMEPPFFVCVDCIESIYICTDCDEQLGGLSIGAHTPSHSLLRYSRSSETNRAAGPSEERLRALESKVASFSGQFTALNERMHRMEGLLESLLSRLVPEVSVG</sequence>
<keyword evidence="4" id="KW-1185">Reference proteome</keyword>
<protein>
    <recommendedName>
        <fullName evidence="2">EF-hand domain-containing protein</fullName>
    </recommendedName>
</protein>
<dbReference type="InterPro" id="IPR018247">
    <property type="entry name" value="EF_Hand_1_Ca_BS"/>
</dbReference>
<name>A0AAD7TMH6_9APHY</name>
<dbReference type="AlphaFoldDB" id="A0AAD7TMH6"/>
<gene>
    <name evidence="3" type="ORF">ONZ51_g8824</name>
</gene>
<dbReference type="EMBL" id="JAPEVG010000279">
    <property type="protein sequence ID" value="KAJ8469674.1"/>
    <property type="molecule type" value="Genomic_DNA"/>
</dbReference>
<feature type="compositionally biased region" description="Basic and acidic residues" evidence="1">
    <location>
        <begin position="1085"/>
        <end position="1095"/>
    </location>
</feature>
<accession>A0AAD7TMH6</accession>
<dbReference type="GO" id="GO:0005509">
    <property type="term" value="F:calcium ion binding"/>
    <property type="evidence" value="ECO:0007669"/>
    <property type="project" value="InterPro"/>
</dbReference>
<evidence type="ECO:0000256" key="1">
    <source>
        <dbReference type="SAM" id="MobiDB-lite"/>
    </source>
</evidence>
<proteinExistence type="predicted"/>
<dbReference type="InterPro" id="IPR002048">
    <property type="entry name" value="EF_hand_dom"/>
</dbReference>
<organism evidence="3 4">
    <name type="scientific">Trametes cubensis</name>
    <dbReference type="NCBI Taxonomy" id="1111947"/>
    <lineage>
        <taxon>Eukaryota</taxon>
        <taxon>Fungi</taxon>
        <taxon>Dikarya</taxon>
        <taxon>Basidiomycota</taxon>
        <taxon>Agaricomycotina</taxon>
        <taxon>Agaricomycetes</taxon>
        <taxon>Polyporales</taxon>
        <taxon>Polyporaceae</taxon>
        <taxon>Trametes</taxon>
    </lineage>
</organism>
<evidence type="ECO:0000313" key="3">
    <source>
        <dbReference type="EMBL" id="KAJ8469674.1"/>
    </source>
</evidence>
<reference evidence="3" key="1">
    <citation type="submission" date="2022-11" db="EMBL/GenBank/DDBJ databases">
        <title>Genome Sequence of Cubamyces cubensis.</title>
        <authorList>
            <person name="Buettner E."/>
        </authorList>
    </citation>
    <scope>NUCLEOTIDE SEQUENCE</scope>
    <source>
        <strain evidence="3">MPL-01</strain>
    </source>
</reference>
<dbReference type="Proteomes" id="UP001215151">
    <property type="component" value="Unassembled WGS sequence"/>
</dbReference>
<comment type="caution">
    <text evidence="3">The sequence shown here is derived from an EMBL/GenBank/DDBJ whole genome shotgun (WGS) entry which is preliminary data.</text>
</comment>
<dbReference type="SUPFAM" id="SSF57850">
    <property type="entry name" value="RING/U-box"/>
    <property type="match status" value="1"/>
</dbReference>
<feature type="region of interest" description="Disordered" evidence="1">
    <location>
        <begin position="1037"/>
        <end position="1095"/>
    </location>
</feature>